<dbReference type="EMBL" id="GL379786">
    <property type="protein sequence ID" value="EGT29993.1"/>
    <property type="molecule type" value="Genomic_DNA"/>
</dbReference>
<sequence>MKMLLRGLPLIFQLLLLKPLNYTNVTHQSSIKLTFLRTLSREPSLPLSLVSGPKR</sequence>
<feature type="chain" id="PRO_5003403109" evidence="1">
    <location>
        <begin position="24"/>
        <end position="55"/>
    </location>
</feature>
<gene>
    <name evidence="2" type="ORF">CAEBREN_32483</name>
</gene>
<evidence type="ECO:0000313" key="2">
    <source>
        <dbReference type="EMBL" id="EGT29993.1"/>
    </source>
</evidence>
<dbReference type="InParanoid" id="G0M716"/>
<evidence type="ECO:0000256" key="1">
    <source>
        <dbReference type="SAM" id="SignalP"/>
    </source>
</evidence>
<organism evidence="3">
    <name type="scientific">Caenorhabditis brenneri</name>
    <name type="common">Nematode worm</name>
    <dbReference type="NCBI Taxonomy" id="135651"/>
    <lineage>
        <taxon>Eukaryota</taxon>
        <taxon>Metazoa</taxon>
        <taxon>Ecdysozoa</taxon>
        <taxon>Nematoda</taxon>
        <taxon>Chromadorea</taxon>
        <taxon>Rhabditida</taxon>
        <taxon>Rhabditina</taxon>
        <taxon>Rhabditomorpha</taxon>
        <taxon>Rhabditoidea</taxon>
        <taxon>Rhabditidae</taxon>
        <taxon>Peloderinae</taxon>
        <taxon>Caenorhabditis</taxon>
    </lineage>
</organism>
<dbReference type="HOGENOM" id="CLU_3034330_0_0_1"/>
<feature type="signal peptide" evidence="1">
    <location>
        <begin position="1"/>
        <end position="23"/>
    </location>
</feature>
<evidence type="ECO:0000313" key="3">
    <source>
        <dbReference type="Proteomes" id="UP000008068"/>
    </source>
</evidence>
<name>G0M716_CAEBE</name>
<dbReference type="AlphaFoldDB" id="G0M716"/>
<protein>
    <submittedName>
        <fullName evidence="2">Uncharacterized protein</fullName>
    </submittedName>
</protein>
<keyword evidence="1" id="KW-0732">Signal</keyword>
<proteinExistence type="predicted"/>
<accession>G0M716</accession>
<reference evidence="3" key="1">
    <citation type="submission" date="2011-07" db="EMBL/GenBank/DDBJ databases">
        <authorList>
            <consortium name="Caenorhabditis brenneri Sequencing and Analysis Consortium"/>
            <person name="Wilson R.K."/>
        </authorList>
    </citation>
    <scope>NUCLEOTIDE SEQUENCE [LARGE SCALE GENOMIC DNA]</scope>
    <source>
        <strain evidence="3">PB2801</strain>
    </source>
</reference>
<dbReference type="Proteomes" id="UP000008068">
    <property type="component" value="Unassembled WGS sequence"/>
</dbReference>
<keyword evidence="3" id="KW-1185">Reference proteome</keyword>